<sequence>MTTASATTAPAPSAAAVEVIAHPAGYRRAVRSEWIKARSLRSTWILVAFALAAFVGVPTLVVANASDVGSSSSAEVMGVLYFGLDFVLLLVAVLGALLTTSEFTTGMARNTFTATPGRGTVLAAKATIAGLFALAIGIVGLATAWAVNAGGLADLGVSIDLGDTATMRALLVNQLSIVVFAMLAVALGVLLRSSVGAIFTIVAMQLILPGVLAIVPNTIANWVGAVLPSAAASAAVATEPLAAGQIGLDSGWGLVVLLAWAVVPMAGALVSLRARDI</sequence>
<dbReference type="EMBL" id="BAABRR010000003">
    <property type="protein sequence ID" value="GAA5518363.1"/>
    <property type="molecule type" value="Genomic_DNA"/>
</dbReference>
<dbReference type="RefSeq" id="WP_286214652.1">
    <property type="nucleotide sequence ID" value="NZ_AP027736.1"/>
</dbReference>
<feature type="transmembrane region" description="Helical" evidence="1">
    <location>
        <begin position="198"/>
        <end position="219"/>
    </location>
</feature>
<comment type="caution">
    <text evidence="2">The sequence shown here is derived from an EMBL/GenBank/DDBJ whole genome shotgun (WGS) entry which is preliminary data.</text>
</comment>
<reference evidence="2 3" key="1">
    <citation type="submission" date="2024-02" db="EMBL/GenBank/DDBJ databases">
        <title>Lysinimicrobium sediminis NBRC 112286.</title>
        <authorList>
            <person name="Ichikawa N."/>
            <person name="Katano-Makiyama Y."/>
            <person name="Hidaka K."/>
        </authorList>
    </citation>
    <scope>NUCLEOTIDE SEQUENCE [LARGE SCALE GENOMIC DNA]</scope>
    <source>
        <strain evidence="2 3">NBRC 112286</strain>
    </source>
</reference>
<feature type="transmembrane region" description="Helical" evidence="1">
    <location>
        <begin position="44"/>
        <end position="66"/>
    </location>
</feature>
<organism evidence="2 3">
    <name type="scientific">Demequina sediminis</name>
    <dbReference type="NCBI Taxonomy" id="1930058"/>
    <lineage>
        <taxon>Bacteria</taxon>
        <taxon>Bacillati</taxon>
        <taxon>Actinomycetota</taxon>
        <taxon>Actinomycetes</taxon>
        <taxon>Micrococcales</taxon>
        <taxon>Demequinaceae</taxon>
        <taxon>Demequina</taxon>
    </lineage>
</organism>
<feature type="transmembrane region" description="Helical" evidence="1">
    <location>
        <begin position="167"/>
        <end position="191"/>
    </location>
</feature>
<accession>A0ABP9WEX8</accession>
<feature type="transmembrane region" description="Helical" evidence="1">
    <location>
        <begin position="121"/>
        <end position="147"/>
    </location>
</feature>
<keyword evidence="1" id="KW-0472">Membrane</keyword>
<evidence type="ECO:0008006" key="4">
    <source>
        <dbReference type="Google" id="ProtNLM"/>
    </source>
</evidence>
<keyword evidence="3" id="KW-1185">Reference proteome</keyword>
<evidence type="ECO:0000313" key="3">
    <source>
        <dbReference type="Proteomes" id="UP001426770"/>
    </source>
</evidence>
<keyword evidence="1" id="KW-1133">Transmembrane helix</keyword>
<protein>
    <recommendedName>
        <fullName evidence="4">ABC transporter permease</fullName>
    </recommendedName>
</protein>
<keyword evidence="1" id="KW-0812">Transmembrane</keyword>
<name>A0ABP9WEX8_9MICO</name>
<gene>
    <name evidence="2" type="ORF">Lsed01_00788</name>
</gene>
<evidence type="ECO:0000256" key="1">
    <source>
        <dbReference type="SAM" id="Phobius"/>
    </source>
</evidence>
<evidence type="ECO:0000313" key="2">
    <source>
        <dbReference type="EMBL" id="GAA5518363.1"/>
    </source>
</evidence>
<proteinExistence type="predicted"/>
<feature type="transmembrane region" description="Helical" evidence="1">
    <location>
        <begin position="251"/>
        <end position="272"/>
    </location>
</feature>
<dbReference type="Proteomes" id="UP001426770">
    <property type="component" value="Unassembled WGS sequence"/>
</dbReference>
<feature type="transmembrane region" description="Helical" evidence="1">
    <location>
        <begin position="78"/>
        <end position="100"/>
    </location>
</feature>